<protein>
    <submittedName>
        <fullName evidence="1">Uncharacterized protein</fullName>
    </submittedName>
</protein>
<dbReference type="RefSeq" id="WP_136881261.1">
    <property type="nucleotide sequence ID" value="NZ_SWDX01000007.1"/>
</dbReference>
<dbReference type="AlphaFoldDB" id="A0A4U1G7I6"/>
<dbReference type="Proteomes" id="UP000309594">
    <property type="component" value="Unassembled WGS sequence"/>
</dbReference>
<sequence length="151" mass="17401">MENFEAINKHGSVFLTNLYEPEDNKLLLEVKNSTMSDFEVDVQIGDKQLSGCKEITKDETGTFFTITFNDYVSYHVINESYANSDPKDEYISGDYGTFCIFQTSSYMDFILNETFANDIYPTELKHYGLFAANHVVHIISMHEPKIELKNH</sequence>
<gene>
    <name evidence="1" type="ORF">FBD94_18175</name>
</gene>
<accession>A0A4U1G7I6</accession>
<reference evidence="1 2" key="1">
    <citation type="submission" date="2019-04" db="EMBL/GenBank/DDBJ databases">
        <title>Pedobacter sp. RP-1-16 sp. nov., isolated from Arctic soil.</title>
        <authorList>
            <person name="Dahal R.H."/>
            <person name="Kim D.-U."/>
        </authorList>
    </citation>
    <scope>NUCLEOTIDE SEQUENCE [LARGE SCALE GENOMIC DNA]</scope>
    <source>
        <strain evidence="1 2">RP-1-16</strain>
    </source>
</reference>
<organism evidence="1 2">
    <name type="scientific">Pedobacter hiemivivus</name>
    <dbReference type="NCBI Taxonomy" id="2530454"/>
    <lineage>
        <taxon>Bacteria</taxon>
        <taxon>Pseudomonadati</taxon>
        <taxon>Bacteroidota</taxon>
        <taxon>Sphingobacteriia</taxon>
        <taxon>Sphingobacteriales</taxon>
        <taxon>Sphingobacteriaceae</taxon>
        <taxon>Pedobacter</taxon>
    </lineage>
</organism>
<dbReference type="EMBL" id="SWDX01000007">
    <property type="protein sequence ID" value="TKC58543.1"/>
    <property type="molecule type" value="Genomic_DNA"/>
</dbReference>
<name>A0A4U1G7I6_9SPHI</name>
<evidence type="ECO:0000313" key="1">
    <source>
        <dbReference type="EMBL" id="TKC58543.1"/>
    </source>
</evidence>
<proteinExistence type="predicted"/>
<comment type="caution">
    <text evidence="1">The sequence shown here is derived from an EMBL/GenBank/DDBJ whole genome shotgun (WGS) entry which is preliminary data.</text>
</comment>
<evidence type="ECO:0000313" key="2">
    <source>
        <dbReference type="Proteomes" id="UP000309594"/>
    </source>
</evidence>